<organism evidence="4 5">
    <name type="scientific">Phanerochaete carnosa (strain HHB-10118-sp)</name>
    <name type="common">White-rot fungus</name>
    <name type="synonym">Peniophora carnosa</name>
    <dbReference type="NCBI Taxonomy" id="650164"/>
    <lineage>
        <taxon>Eukaryota</taxon>
        <taxon>Fungi</taxon>
        <taxon>Dikarya</taxon>
        <taxon>Basidiomycota</taxon>
        <taxon>Agaricomycotina</taxon>
        <taxon>Agaricomycetes</taxon>
        <taxon>Polyporales</taxon>
        <taxon>Phanerochaetaceae</taxon>
        <taxon>Phanerochaete</taxon>
    </lineage>
</organism>
<dbReference type="InParanoid" id="K5VYX4"/>
<evidence type="ECO:0000259" key="3">
    <source>
        <dbReference type="Pfam" id="PF25581"/>
    </source>
</evidence>
<sequence>MRFLWSVLFSQILAVVIAQRSPISLDIISGAPASGQSKVHLTSSATGFDAPKALPINGSSFDWYYFDIISEDSRSSIFLAFFLAPISSLWDNLPVFPTAVWTDAFISLPDGSALNLDAGGNDLIVMTTVNGSSGTLNGTGWGWAGVPDMSFYEVIIDSPETGVQGTLTFKSTAPAHFPCAPITASGEQSFMLGSAPFGWANAVPDANANVDIVINGTEVKFSGAGYHDKASILAGNWGPTAVDTVAKSWLWGHARFGSYTIVWYDLISPDGSEHVSSYISRKGKVLAASCSNMTVRPTGANSVFPPVFGSGPPGGFHISAYVEGEGQLELDVNHTTLILGDSNITMYRWSGMVRGGFKDDRHGITLDGPAMYELFAF</sequence>
<dbReference type="InterPro" id="IPR057722">
    <property type="entry name" value="AsqO/PenF-like_C"/>
</dbReference>
<dbReference type="Pfam" id="PF24137">
    <property type="entry name" value="DA_N"/>
    <property type="match status" value="1"/>
</dbReference>
<evidence type="ECO:0000313" key="5">
    <source>
        <dbReference type="Proteomes" id="UP000008370"/>
    </source>
</evidence>
<dbReference type="HOGENOM" id="CLU_051719_1_0_1"/>
<keyword evidence="1" id="KW-0732">Signal</keyword>
<dbReference type="AlphaFoldDB" id="K5VYX4"/>
<feature type="signal peptide" evidence="1">
    <location>
        <begin position="1"/>
        <end position="18"/>
    </location>
</feature>
<reference evidence="4 5" key="1">
    <citation type="journal article" date="2012" name="BMC Genomics">
        <title>Comparative genomics of the white-rot fungi, Phanerochaete carnosa and P. chrysosporium, to elucidate the genetic basis of the distinct wood types they colonize.</title>
        <authorList>
            <person name="Suzuki H."/>
            <person name="MacDonald J."/>
            <person name="Syed K."/>
            <person name="Salamov A."/>
            <person name="Hori C."/>
            <person name="Aerts A."/>
            <person name="Henrissat B."/>
            <person name="Wiebenga A."/>
            <person name="vanKuyk P.A."/>
            <person name="Barry K."/>
            <person name="Lindquist E."/>
            <person name="LaButti K."/>
            <person name="Lapidus A."/>
            <person name="Lucas S."/>
            <person name="Coutinho P."/>
            <person name="Gong Y."/>
            <person name="Samejima M."/>
            <person name="Mahadevan R."/>
            <person name="Abou-Zaid M."/>
            <person name="de Vries R.P."/>
            <person name="Igarashi K."/>
            <person name="Yadav J.S."/>
            <person name="Grigoriev I.V."/>
            <person name="Master E.R."/>
        </authorList>
    </citation>
    <scope>NUCLEOTIDE SEQUENCE [LARGE SCALE GENOMIC DNA]</scope>
    <source>
        <strain evidence="4 5">HHB-10118-sp</strain>
    </source>
</reference>
<dbReference type="RefSeq" id="XP_007399819.1">
    <property type="nucleotide sequence ID" value="XM_007399757.1"/>
</dbReference>
<dbReference type="GeneID" id="18908854"/>
<keyword evidence="5" id="KW-1185">Reference proteome</keyword>
<evidence type="ECO:0000313" key="4">
    <source>
        <dbReference type="EMBL" id="EKM52035.1"/>
    </source>
</evidence>
<feature type="domain" description="AsqO/PenF-like C-terminal" evidence="3">
    <location>
        <begin position="245"/>
        <end position="375"/>
    </location>
</feature>
<dbReference type="EMBL" id="JH930476">
    <property type="protein sequence ID" value="EKM52035.1"/>
    <property type="molecule type" value="Genomic_DNA"/>
</dbReference>
<dbReference type="KEGG" id="pco:PHACADRAFT_150957"/>
<gene>
    <name evidence="4" type="ORF">PHACADRAFT_150957</name>
</gene>
<name>K5VYX4_PHACS</name>
<dbReference type="Proteomes" id="UP000008370">
    <property type="component" value="Unassembled WGS sequence"/>
</dbReference>
<evidence type="ECO:0000259" key="2">
    <source>
        <dbReference type="Pfam" id="PF24137"/>
    </source>
</evidence>
<accession>K5VYX4</accession>
<proteinExistence type="predicted"/>
<protein>
    <recommendedName>
        <fullName evidence="6">AttH domain-containing protein</fullName>
    </recommendedName>
</protein>
<feature type="chain" id="PRO_5003885152" description="AttH domain-containing protein" evidence="1">
    <location>
        <begin position="19"/>
        <end position="377"/>
    </location>
</feature>
<dbReference type="InterPro" id="IPR056402">
    <property type="entry name" value="DA_N"/>
</dbReference>
<dbReference type="Pfam" id="PF25581">
    <property type="entry name" value="AsqO_C"/>
    <property type="match status" value="1"/>
</dbReference>
<evidence type="ECO:0008006" key="6">
    <source>
        <dbReference type="Google" id="ProtNLM"/>
    </source>
</evidence>
<feature type="domain" description="Diels-Alderase N-terminal" evidence="2">
    <location>
        <begin position="51"/>
        <end position="230"/>
    </location>
</feature>
<dbReference type="SUPFAM" id="SSF159245">
    <property type="entry name" value="AttH-like"/>
    <property type="match status" value="1"/>
</dbReference>
<evidence type="ECO:0000256" key="1">
    <source>
        <dbReference type="SAM" id="SignalP"/>
    </source>
</evidence>
<dbReference type="OrthoDB" id="5344254at2759"/>